<evidence type="ECO:0000313" key="5">
    <source>
        <dbReference type="EMBL" id="KGJ20767.1"/>
    </source>
</evidence>
<protein>
    <recommendedName>
        <fullName evidence="7">VacJ family lipoprotein</fullName>
    </recommendedName>
</protein>
<organism evidence="5 6">
    <name type="scientific">Paracoccus sanguinis</name>
    <dbReference type="NCBI Taxonomy" id="1545044"/>
    <lineage>
        <taxon>Bacteria</taxon>
        <taxon>Pseudomonadati</taxon>
        <taxon>Pseudomonadota</taxon>
        <taxon>Alphaproteobacteria</taxon>
        <taxon>Rhodobacterales</taxon>
        <taxon>Paracoccaceae</taxon>
        <taxon>Paracoccus</taxon>
    </lineage>
</organism>
<dbReference type="GO" id="GO:0120010">
    <property type="term" value="P:intermembrane phospholipid transfer"/>
    <property type="evidence" value="ECO:0007669"/>
    <property type="project" value="TreeGrafter"/>
</dbReference>
<keyword evidence="2 4" id="KW-0732">Signal</keyword>
<dbReference type="PROSITE" id="PS51257">
    <property type="entry name" value="PROKAR_LIPOPROTEIN"/>
    <property type="match status" value="1"/>
</dbReference>
<sequence length="260" mass="27576">MAAISIRPRGALAAAALALLAGCATAPEGQIADPYEPMNRQVHAFNKSLDATVLRPISRAVRRGDGEAVTASAAPNPHPWEPGPGPVEMVGNFGSNLSLPGKVVNSLLQGRPQPAAQNAARFLVNSTLGLAGVFDPAGREFALQEIDTDFGETLHVWGVPAGAYLELPVLGPSTERDFAGKIVDFVLIDPLDSVLTSEQKAAGTVARIVSKAGERARFGSTVDSVLHDSADSYAQARLLYSQHRRFELKQEEDVIDPYAD</sequence>
<evidence type="ECO:0008006" key="7">
    <source>
        <dbReference type="Google" id="ProtNLM"/>
    </source>
</evidence>
<evidence type="ECO:0000256" key="3">
    <source>
        <dbReference type="SAM" id="MobiDB-lite"/>
    </source>
</evidence>
<accession>A0A099GDT7</accession>
<comment type="similarity">
    <text evidence="1">Belongs to the MlaA family.</text>
</comment>
<dbReference type="RefSeq" id="WP_036711202.1">
    <property type="nucleotide sequence ID" value="NZ_JRKQ01000084.1"/>
</dbReference>
<evidence type="ECO:0000313" key="6">
    <source>
        <dbReference type="Proteomes" id="UP000029858"/>
    </source>
</evidence>
<dbReference type="EMBL" id="JRKQ01000084">
    <property type="protein sequence ID" value="KGJ20767.1"/>
    <property type="molecule type" value="Genomic_DNA"/>
</dbReference>
<dbReference type="Pfam" id="PF04333">
    <property type="entry name" value="MlaA"/>
    <property type="match status" value="1"/>
</dbReference>
<dbReference type="AlphaFoldDB" id="A0A099GDT7"/>
<comment type="caution">
    <text evidence="5">The sequence shown here is derived from an EMBL/GenBank/DDBJ whole genome shotgun (WGS) entry which is preliminary data.</text>
</comment>
<feature type="chain" id="PRO_5001946035" description="VacJ family lipoprotein" evidence="4">
    <location>
        <begin position="27"/>
        <end position="260"/>
    </location>
</feature>
<dbReference type="Proteomes" id="UP000029858">
    <property type="component" value="Unassembled WGS sequence"/>
</dbReference>
<evidence type="ECO:0000256" key="2">
    <source>
        <dbReference type="ARBA" id="ARBA00022729"/>
    </source>
</evidence>
<reference evidence="5 6" key="1">
    <citation type="submission" date="2014-09" db="EMBL/GenBank/DDBJ databases">
        <authorList>
            <person name="McGinnis J.M."/>
            <person name="Wolfgang W.J."/>
        </authorList>
    </citation>
    <scope>NUCLEOTIDE SEQUENCE [LARGE SCALE GENOMIC DNA]</scope>
    <source>
        <strain evidence="5 6">5503</strain>
    </source>
</reference>
<reference evidence="5 6" key="2">
    <citation type="submission" date="2014-10" db="EMBL/GenBank/DDBJ databases">
        <title>Paracoccus sanguinis sp. nov., isolated from clinical specimens of New York State patients.</title>
        <authorList>
            <person name="Mingle L.A."/>
            <person name="Cole J.A."/>
            <person name="Lapierre P."/>
            <person name="Musser K.A."/>
        </authorList>
    </citation>
    <scope>NUCLEOTIDE SEQUENCE [LARGE SCALE GENOMIC DNA]</scope>
    <source>
        <strain evidence="5 6">5503</strain>
    </source>
</reference>
<evidence type="ECO:0000256" key="1">
    <source>
        <dbReference type="ARBA" id="ARBA00010634"/>
    </source>
</evidence>
<dbReference type="InterPro" id="IPR007428">
    <property type="entry name" value="MlaA"/>
</dbReference>
<evidence type="ECO:0000256" key="4">
    <source>
        <dbReference type="SAM" id="SignalP"/>
    </source>
</evidence>
<dbReference type="GO" id="GO:0016020">
    <property type="term" value="C:membrane"/>
    <property type="evidence" value="ECO:0007669"/>
    <property type="project" value="InterPro"/>
</dbReference>
<proteinExistence type="inferred from homology"/>
<feature type="signal peptide" evidence="4">
    <location>
        <begin position="1"/>
        <end position="26"/>
    </location>
</feature>
<dbReference type="PANTHER" id="PTHR30035">
    <property type="entry name" value="LIPOPROTEIN VACJ-RELATED"/>
    <property type="match status" value="1"/>
</dbReference>
<gene>
    <name evidence="5" type="ORF">IX56_13425</name>
</gene>
<feature type="region of interest" description="Disordered" evidence="3">
    <location>
        <begin position="65"/>
        <end position="84"/>
    </location>
</feature>
<dbReference type="PANTHER" id="PTHR30035:SF3">
    <property type="entry name" value="INTERMEMBRANE PHOSPHOLIPID TRANSPORT SYSTEM LIPOPROTEIN MLAA"/>
    <property type="match status" value="1"/>
</dbReference>
<name>A0A099GDT7_9RHOB</name>